<reference evidence="3" key="1">
    <citation type="submission" date="2024-06" db="EMBL/GenBank/DDBJ databases">
        <authorList>
            <person name="Liu X."/>
            <person name="Lenzi L."/>
            <person name="Haldenby T S."/>
            <person name="Uol C."/>
        </authorList>
    </citation>
    <scope>NUCLEOTIDE SEQUENCE</scope>
</reference>
<dbReference type="PANTHER" id="PTHR22774">
    <property type="entry name" value="CHOREIN N-TERMINAL DOMAIN-CONTAINING PROTEIN"/>
    <property type="match status" value="1"/>
</dbReference>
<dbReference type="InterPro" id="IPR026728">
    <property type="entry name" value="BLTP3A/B"/>
</dbReference>
<feature type="coiled-coil region" evidence="1">
    <location>
        <begin position="1388"/>
        <end position="1415"/>
    </location>
</feature>
<evidence type="ECO:0000256" key="2">
    <source>
        <dbReference type="SAM" id="MobiDB-lite"/>
    </source>
</evidence>
<accession>A0AAV2TDW0</accession>
<protein>
    <submittedName>
        <fullName evidence="3">Uncharacterized protein</fullName>
    </submittedName>
</protein>
<evidence type="ECO:0000313" key="4">
    <source>
        <dbReference type="Proteomes" id="UP001497525"/>
    </source>
</evidence>
<feature type="region of interest" description="Disordered" evidence="2">
    <location>
        <begin position="1115"/>
        <end position="1144"/>
    </location>
</feature>
<proteinExistence type="predicted"/>
<dbReference type="Pfam" id="PF24917">
    <property type="entry name" value="BLTP3A_B"/>
    <property type="match status" value="1"/>
</dbReference>
<feature type="compositionally biased region" description="Basic residues" evidence="2">
    <location>
        <begin position="918"/>
        <end position="934"/>
    </location>
</feature>
<dbReference type="EMBL" id="CAXLJL010000267">
    <property type="protein sequence ID" value="CAL5135642.1"/>
    <property type="molecule type" value="Genomic_DNA"/>
</dbReference>
<dbReference type="PANTHER" id="PTHR22774:SF11">
    <property type="entry name" value="CHOREIN N-TERMINAL DOMAIN-CONTAINING PROTEIN"/>
    <property type="match status" value="1"/>
</dbReference>
<evidence type="ECO:0000313" key="3">
    <source>
        <dbReference type="EMBL" id="CAL5135642.1"/>
    </source>
</evidence>
<dbReference type="Proteomes" id="UP001497525">
    <property type="component" value="Unassembled WGS sequence"/>
</dbReference>
<evidence type="ECO:0000256" key="1">
    <source>
        <dbReference type="SAM" id="Coils"/>
    </source>
</evidence>
<name>A0AAV2TDW0_CALDB</name>
<feature type="region of interest" description="Disordered" evidence="2">
    <location>
        <begin position="918"/>
        <end position="964"/>
    </location>
</feature>
<feature type="compositionally biased region" description="Basic and acidic residues" evidence="2">
    <location>
        <begin position="935"/>
        <end position="949"/>
    </location>
</feature>
<gene>
    <name evidence="3" type="ORF">CDAUBV1_LOCUS9767</name>
</gene>
<comment type="caution">
    <text evidence="3">The sequence shown here is derived from an EMBL/GenBank/DDBJ whole genome shotgun (WGS) entry which is preliminary data.</text>
</comment>
<keyword evidence="1" id="KW-0175">Coiled coil</keyword>
<organism evidence="3 4">
    <name type="scientific">Calicophoron daubneyi</name>
    <name type="common">Rumen fluke</name>
    <name type="synonym">Paramphistomum daubneyi</name>
    <dbReference type="NCBI Taxonomy" id="300641"/>
    <lineage>
        <taxon>Eukaryota</taxon>
        <taxon>Metazoa</taxon>
        <taxon>Spiralia</taxon>
        <taxon>Lophotrochozoa</taxon>
        <taxon>Platyhelminthes</taxon>
        <taxon>Trematoda</taxon>
        <taxon>Digenea</taxon>
        <taxon>Plagiorchiida</taxon>
        <taxon>Pronocephalata</taxon>
        <taxon>Paramphistomoidea</taxon>
        <taxon>Paramphistomidae</taxon>
        <taxon>Calicophoron</taxon>
    </lineage>
</organism>
<sequence>MFSLIKAQVIKPFLKFTKNLSADQINISVLKGEGELKSLELDENNMMELLDLPTWLQLRRAYCSNIKFKIHWTKLETHPVFVTIDRVDVDIEALSEPRPEMDSTIASYRAGAGKYRLADKVVDGASILVNTVYISFSAQAFQASFELSRFTSVSKTPKWQDGPLNLTSLSWPHGDALLLFKELSWDSMRIVADGLVTELNGIPVKLITNAGRIRLTLKKRLSDSAMISSRIQFILHDLLWVLTLSQVEAAIVFLRSLKHSVLLSAQQSKQYAASRAKRQTLSWKNSIIQPTTQPSRSSYSRRPLGIHKDEYTAASRIFQRYNVLETSYHVCVHRTEVHFCDENREGTQLNQVVTPNGYIRFCVNGFEVDWYPYHVDVYPQTRWRGCEEFREARDNWLSGLNRLHFPQNRPIIPPANATPSNFSAEPLNSRHSSFSGIEISVIQSVAILRMADVNISQVSFPDSPAAHPGWPLRNAKNVEHTDLCQLREELPSDSNLFIATDKKLHCLSDKTNFLTIELRTSYDANPMTSPNPVPKGEPLPCILFGQFKPFYVRFDADTVIWLNAFLLTLYMNLSILMRQRKPQPDDDFSSDNRQYHVRFEALMPRIILPLHSGRPIPDRNPSLVGPDAFVVQTDLLTIELLVPPLASHTASVLKRLIEGRLSSTKVASENVHGKPHVPVKMEKFSVLANSADSTPVFSEELPQQRSLSDQYWCLHCPHLWAHFLTVAEVVDSGDHSPATNHKGNRFTLYRQSLLEPIPLTVWAAASGEFSTVSKHQPPLDLLIDLDSSVDPLKKPLRSSRSQDTHKEPRPLRLCLGDIPALNAGLRWSALSADRLPDAMDQVILLGTLSTQISRVKDQLTVDMYQIAEMVGYTNLESNTTERWVYSLIFNLCRPIEIRLIPIGFKGFLSENTPLPQVKLRRTTMSRRSNRTSRHKSGEGDLAASHHSDSRPSGLCPQPHENDITTSDSYELKLTRPAEHVLSGSDPNLTIIANGNQNSKSPLLHSTIVFQERNESKPYSLTNLLDPTTSVCGGQTNSLSVCGDSALENLNIAGSRDDWIKPYEGLMEQDGSTTITSDDVSILSFDSFGQSSSSSSLPLAPEEIGAEVSENGSLHISPLAQTPDLPVDNDANAATSPLKSEQSDPLIPEHHTISALILRLTRVMGEADSTDVDMRFWIDLGDIDFSLLDDAQRLVPLKLSHSDLSHPNLWSIFTSIVRSCTPPESTGAQLCWMSELYFQATLSSSWSLAIPRSVRTICSDFLYQFARRGGLGQFEFLADMPNGLKQTVPSSFTPMFCLHLSGGSLELNLNSDSCVDSDSPPVRKILLQKGMFVSLNKDGHLSLEHRLLPSVITSPEICCDSAPTNADEEDLNAICLGTLPQLDASKSETDRLVDRIQVLRSNIDRLNAELEKTQLLLQSSVMSLQSNRSKQFINPRLLM</sequence>